<evidence type="ECO:0000256" key="2">
    <source>
        <dbReference type="SAM" id="Coils"/>
    </source>
</evidence>
<dbReference type="EMBL" id="WJBE01000026">
    <property type="protein sequence ID" value="MBC3901380.1"/>
    <property type="molecule type" value="Genomic_DNA"/>
</dbReference>
<reference evidence="4 5" key="1">
    <citation type="journal article" date="2020" name="mSystems">
        <title>Defining Genomic and Predicted Metabolic Features of the Acetobacterium Genus.</title>
        <authorList>
            <person name="Ross D.E."/>
            <person name="Marshall C.W."/>
            <person name="Gulliver D."/>
            <person name="May H.D."/>
            <person name="Norman R.S."/>
        </authorList>
    </citation>
    <scope>NUCLEOTIDE SEQUENCE [LARGE SCALE GENOMIC DNA]</scope>
    <source>
        <strain evidence="4 5">DSM 4132</strain>
    </source>
</reference>
<evidence type="ECO:0000313" key="5">
    <source>
        <dbReference type="Proteomes" id="UP000622405"/>
    </source>
</evidence>
<evidence type="ECO:0000259" key="3">
    <source>
        <dbReference type="PROSITE" id="PS50943"/>
    </source>
</evidence>
<keyword evidence="1" id="KW-0238">DNA-binding</keyword>
<proteinExistence type="predicted"/>
<dbReference type="Proteomes" id="UP000622405">
    <property type="component" value="Unassembled WGS sequence"/>
</dbReference>
<dbReference type="PANTHER" id="PTHR46558">
    <property type="entry name" value="TRACRIPTIONAL REGULATORY PROTEIN-RELATED-RELATED"/>
    <property type="match status" value="1"/>
</dbReference>
<dbReference type="InterPro" id="IPR001387">
    <property type="entry name" value="Cro/C1-type_HTH"/>
</dbReference>
<evidence type="ECO:0000256" key="1">
    <source>
        <dbReference type="ARBA" id="ARBA00023125"/>
    </source>
</evidence>
<dbReference type="SUPFAM" id="SSF47413">
    <property type="entry name" value="lambda repressor-like DNA-binding domains"/>
    <property type="match status" value="1"/>
</dbReference>
<feature type="coiled-coil region" evidence="2">
    <location>
        <begin position="106"/>
        <end position="133"/>
    </location>
</feature>
<dbReference type="RefSeq" id="WP_186895432.1">
    <property type="nucleotide sequence ID" value="NZ_WJBE01000026.1"/>
</dbReference>
<organism evidence="4 5">
    <name type="scientific">Acetobacterium malicum</name>
    <dbReference type="NCBI Taxonomy" id="52692"/>
    <lineage>
        <taxon>Bacteria</taxon>
        <taxon>Bacillati</taxon>
        <taxon>Bacillota</taxon>
        <taxon>Clostridia</taxon>
        <taxon>Eubacteriales</taxon>
        <taxon>Eubacteriaceae</taxon>
        <taxon>Acetobacterium</taxon>
    </lineage>
</organism>
<protein>
    <submittedName>
        <fullName evidence="4">Helix-turn-helix domain-containing protein</fullName>
    </submittedName>
</protein>
<name>A0ABR6Z2A3_9FIRM</name>
<dbReference type="PROSITE" id="PS50943">
    <property type="entry name" value="HTH_CROC1"/>
    <property type="match status" value="1"/>
</dbReference>
<keyword evidence="5" id="KW-1185">Reference proteome</keyword>
<comment type="caution">
    <text evidence="4">The sequence shown here is derived from an EMBL/GenBank/DDBJ whole genome shotgun (WGS) entry which is preliminary data.</text>
</comment>
<feature type="domain" description="HTH cro/C1-type" evidence="3">
    <location>
        <begin position="4"/>
        <end position="58"/>
    </location>
</feature>
<dbReference type="PANTHER" id="PTHR46558:SF4">
    <property type="entry name" value="DNA-BIDING PHAGE PROTEIN"/>
    <property type="match status" value="1"/>
</dbReference>
<dbReference type="InterPro" id="IPR010982">
    <property type="entry name" value="Lambda_DNA-bd_dom_sf"/>
</dbReference>
<dbReference type="CDD" id="cd00093">
    <property type="entry name" value="HTH_XRE"/>
    <property type="match status" value="1"/>
</dbReference>
<dbReference type="Pfam" id="PF01381">
    <property type="entry name" value="HTH_3"/>
    <property type="match status" value="1"/>
</dbReference>
<accession>A0ABR6Z2A3</accession>
<keyword evidence="2" id="KW-0175">Coiled coil</keyword>
<dbReference type="SMART" id="SM00530">
    <property type="entry name" value="HTH_XRE"/>
    <property type="match status" value="1"/>
</dbReference>
<sequence>MNRVKELRERMGWTQTDLGNKLNVKAAAISKYEKGDVSLTDETIVKLTDIFNVSADYLLCLTDDQLPVGDVDQALHDELDTESKWLNFLKTLSGDSMFYQYENIDEDQKLAIMDEYKEKLEKKKKKVEKFMDFSDEVIDEALNFAAYNQEQRKKKSDI</sequence>
<evidence type="ECO:0000313" key="4">
    <source>
        <dbReference type="EMBL" id="MBC3901380.1"/>
    </source>
</evidence>
<gene>
    <name evidence="4" type="ORF">GH811_17410</name>
</gene>
<dbReference type="Gene3D" id="1.10.260.40">
    <property type="entry name" value="lambda repressor-like DNA-binding domains"/>
    <property type="match status" value="1"/>
</dbReference>